<dbReference type="PROSITE" id="PS50802">
    <property type="entry name" value="OTU"/>
    <property type="match status" value="1"/>
</dbReference>
<protein>
    <recommendedName>
        <fullName evidence="3">OTU domain-containing protein</fullName>
    </recommendedName>
</protein>
<feature type="region of interest" description="Disordered" evidence="1">
    <location>
        <begin position="391"/>
        <end position="440"/>
    </location>
</feature>
<evidence type="ECO:0000313" key="4">
    <source>
        <dbReference type="EMBL" id="CAE8589335.1"/>
    </source>
</evidence>
<name>A0A813DN74_POLGL</name>
<comment type="caution">
    <text evidence="4">The sequence shown here is derived from an EMBL/GenBank/DDBJ whole genome shotgun (WGS) entry which is preliminary data.</text>
</comment>
<proteinExistence type="predicted"/>
<dbReference type="Proteomes" id="UP000654075">
    <property type="component" value="Unassembled WGS sequence"/>
</dbReference>
<gene>
    <name evidence="4" type="ORF">PGLA1383_LOCUS8101</name>
</gene>
<dbReference type="Gene3D" id="3.90.70.80">
    <property type="match status" value="1"/>
</dbReference>
<dbReference type="AlphaFoldDB" id="A0A813DN74"/>
<dbReference type="SUPFAM" id="SSF54001">
    <property type="entry name" value="Cysteine proteinases"/>
    <property type="match status" value="1"/>
</dbReference>
<feature type="signal peptide" evidence="2">
    <location>
        <begin position="1"/>
        <end position="21"/>
    </location>
</feature>
<evidence type="ECO:0000256" key="2">
    <source>
        <dbReference type="SAM" id="SignalP"/>
    </source>
</evidence>
<accession>A0A813DN74</accession>
<dbReference type="PANTHER" id="PTHR12419">
    <property type="entry name" value="OTU DOMAIN CONTAINING PROTEIN"/>
    <property type="match status" value="1"/>
</dbReference>
<organism evidence="4 5">
    <name type="scientific">Polarella glacialis</name>
    <name type="common">Dinoflagellate</name>
    <dbReference type="NCBI Taxonomy" id="89957"/>
    <lineage>
        <taxon>Eukaryota</taxon>
        <taxon>Sar</taxon>
        <taxon>Alveolata</taxon>
        <taxon>Dinophyceae</taxon>
        <taxon>Suessiales</taxon>
        <taxon>Suessiaceae</taxon>
        <taxon>Polarella</taxon>
    </lineage>
</organism>
<dbReference type="InterPro" id="IPR003323">
    <property type="entry name" value="OTU_dom"/>
</dbReference>
<evidence type="ECO:0000313" key="5">
    <source>
        <dbReference type="Proteomes" id="UP000654075"/>
    </source>
</evidence>
<evidence type="ECO:0000256" key="1">
    <source>
        <dbReference type="SAM" id="MobiDB-lite"/>
    </source>
</evidence>
<feature type="compositionally biased region" description="Basic and acidic residues" evidence="1">
    <location>
        <begin position="426"/>
        <end position="440"/>
    </location>
</feature>
<keyword evidence="2" id="KW-0732">Signal</keyword>
<evidence type="ECO:0000259" key="3">
    <source>
        <dbReference type="PROSITE" id="PS50802"/>
    </source>
</evidence>
<feature type="compositionally biased region" description="Basic and acidic residues" evidence="1">
    <location>
        <begin position="399"/>
        <end position="412"/>
    </location>
</feature>
<sequence>MGVLAFILCVLTTSLFHEALAGSGSNIVGQAASQEVSLAESVSEELLLRECSVDEDGFVGADWALVLSATDHKKRSQVCKDLETALAAQGLLNINVAGDGSCQFHAICLAGTLEIDAGELRKEVVQYLETNETRFAGFVTGAWSQYLASMALSTTWGDHVTLMAAAELLGRPILVHSVVPDGELVVVPTIGDPDAAYVPEPIQLAFEHELHYQAVVAGIEDLPEQRLKLHSVCRLKATVRSRTLLSKLCKLAPSDAGTAAERLHPLWQPLQMADIAPELMKVLKKQGRWDPDSSYVRVTGGNQAAESAWGTGKMNMKSRCVHRGKATMHSAAHAACGVWLCKNPGLTAFAAAWKAWFQEHLDKSRPSEMFLRSGWSGSGADTADKDNARIQAGGMLEAPRAKGQEDDREGVKAGKAVARKRKRAKTKDDVEAGKEDAAES</sequence>
<dbReference type="GO" id="GO:0004843">
    <property type="term" value="F:cysteine-type deubiquitinase activity"/>
    <property type="evidence" value="ECO:0007669"/>
    <property type="project" value="TreeGrafter"/>
</dbReference>
<reference evidence="4" key="1">
    <citation type="submission" date="2021-02" db="EMBL/GenBank/DDBJ databases">
        <authorList>
            <person name="Dougan E. K."/>
            <person name="Rhodes N."/>
            <person name="Thang M."/>
            <person name="Chan C."/>
        </authorList>
    </citation>
    <scope>NUCLEOTIDE SEQUENCE</scope>
</reference>
<dbReference type="InterPro" id="IPR050704">
    <property type="entry name" value="Peptidase_C85-like"/>
</dbReference>
<dbReference type="EMBL" id="CAJNNV010003623">
    <property type="protein sequence ID" value="CAE8589335.1"/>
    <property type="molecule type" value="Genomic_DNA"/>
</dbReference>
<dbReference type="CDD" id="cd22758">
    <property type="entry name" value="OTU_232R-like"/>
    <property type="match status" value="1"/>
</dbReference>
<keyword evidence="5" id="KW-1185">Reference proteome</keyword>
<dbReference type="InterPro" id="IPR038765">
    <property type="entry name" value="Papain-like_cys_pep_sf"/>
</dbReference>
<dbReference type="Pfam" id="PF02338">
    <property type="entry name" value="OTU"/>
    <property type="match status" value="1"/>
</dbReference>
<dbReference type="GO" id="GO:0016579">
    <property type="term" value="P:protein deubiquitination"/>
    <property type="evidence" value="ECO:0007669"/>
    <property type="project" value="TreeGrafter"/>
</dbReference>
<feature type="domain" description="OTU" evidence="3">
    <location>
        <begin position="91"/>
        <end position="218"/>
    </location>
</feature>
<feature type="chain" id="PRO_5032276421" description="OTU domain-containing protein" evidence="2">
    <location>
        <begin position="22"/>
        <end position="440"/>
    </location>
</feature>
<dbReference type="PANTHER" id="PTHR12419:SF11">
    <property type="entry name" value="OTU DOMAIN-CONTAINING PROTEIN DDB_G0284757"/>
    <property type="match status" value="1"/>
</dbReference>
<dbReference type="OrthoDB" id="415023at2759"/>